<dbReference type="EMBL" id="LR134155">
    <property type="protein sequence ID" value="VEA72825.1"/>
    <property type="molecule type" value="Genomic_DNA"/>
</dbReference>
<evidence type="ECO:0000313" key="5">
    <source>
        <dbReference type="Proteomes" id="UP000307968"/>
    </source>
</evidence>
<dbReference type="Proteomes" id="UP000271603">
    <property type="component" value="Chromosome"/>
</dbReference>
<keyword evidence="1" id="KW-1133">Transmembrane helix</keyword>
<keyword evidence="1" id="KW-0472">Membrane</keyword>
<name>A0A3S4H9C0_SERRU</name>
<feature type="transmembrane region" description="Helical" evidence="1">
    <location>
        <begin position="7"/>
        <end position="24"/>
    </location>
</feature>
<feature type="transmembrane region" description="Helical" evidence="1">
    <location>
        <begin position="90"/>
        <end position="109"/>
    </location>
</feature>
<gene>
    <name evidence="2" type="primary">ybjM</name>
    <name evidence="3" type="ORF">NCTC12971_01900</name>
    <name evidence="2" type="ORF">NCTC9419_04442</name>
</gene>
<dbReference type="Proteomes" id="UP000307968">
    <property type="component" value="Chromosome"/>
</dbReference>
<dbReference type="EMBL" id="LR590463">
    <property type="protein sequence ID" value="VTP61388.1"/>
    <property type="molecule type" value="Genomic_DNA"/>
</dbReference>
<feature type="transmembrane region" description="Helical" evidence="1">
    <location>
        <begin position="59"/>
        <end position="78"/>
    </location>
</feature>
<dbReference type="Pfam" id="PF11045">
    <property type="entry name" value="YbjM"/>
    <property type="match status" value="1"/>
</dbReference>
<evidence type="ECO:0000256" key="1">
    <source>
        <dbReference type="SAM" id="Phobius"/>
    </source>
</evidence>
<accession>A0A3S4H9C0</accession>
<protein>
    <submittedName>
        <fullName evidence="2">Inner membrane protein ybjM</fullName>
    </submittedName>
</protein>
<feature type="transmembrane region" description="Helical" evidence="1">
    <location>
        <begin position="36"/>
        <end position="52"/>
    </location>
</feature>
<reference evidence="2 4" key="1">
    <citation type="submission" date="2018-12" db="EMBL/GenBank/DDBJ databases">
        <authorList>
            <consortium name="Pathogen Informatics"/>
        </authorList>
    </citation>
    <scope>NUCLEOTIDE SEQUENCE [LARGE SCALE GENOMIC DNA]</scope>
    <source>
        <strain evidence="3 5">NCTC12971</strain>
        <strain evidence="2 4">NCTC9419</strain>
    </source>
</reference>
<dbReference type="InterPro" id="IPR020368">
    <property type="entry name" value="Uncharacterised_YbjM"/>
</dbReference>
<evidence type="ECO:0000313" key="3">
    <source>
        <dbReference type="EMBL" id="VTP61388.1"/>
    </source>
</evidence>
<evidence type="ECO:0000313" key="2">
    <source>
        <dbReference type="EMBL" id="VEA72825.1"/>
    </source>
</evidence>
<dbReference type="GeneID" id="61765074"/>
<evidence type="ECO:0000313" key="4">
    <source>
        <dbReference type="Proteomes" id="UP000271603"/>
    </source>
</evidence>
<dbReference type="GO" id="GO:0016020">
    <property type="term" value="C:membrane"/>
    <property type="evidence" value="ECO:0007669"/>
    <property type="project" value="InterPro"/>
</dbReference>
<organism evidence="2 4">
    <name type="scientific">Serratia rubidaea</name>
    <name type="common">Serratia marinorubra</name>
    <dbReference type="NCBI Taxonomy" id="61652"/>
    <lineage>
        <taxon>Bacteria</taxon>
        <taxon>Pseudomonadati</taxon>
        <taxon>Pseudomonadota</taxon>
        <taxon>Gammaproteobacteria</taxon>
        <taxon>Enterobacterales</taxon>
        <taxon>Yersiniaceae</taxon>
        <taxon>Serratia</taxon>
    </lineage>
</organism>
<dbReference type="RefSeq" id="WP_054307816.1">
    <property type="nucleotide sequence ID" value="NZ_CAMIPJ010000003.1"/>
</dbReference>
<proteinExistence type="predicted"/>
<keyword evidence="1" id="KW-0812">Transmembrane</keyword>
<dbReference type="AlphaFoldDB" id="A0A3S4H9C0"/>
<sequence>MVSYRYWGGFSSCFLLFCLIFLGQNNSLNHPQHGETGLLLFTLPGFIASYLASKKRLICPLLGALCALPLCLVVRHFWLMSTQSFWQELAYATSAVFWCLCGALLFLFLRSLRRMLSARQRTHGNKKGA</sequence>